<keyword evidence="1" id="KW-1133">Transmembrane helix</keyword>
<keyword evidence="1" id="KW-0812">Transmembrane</keyword>
<keyword evidence="1" id="KW-0472">Membrane</keyword>
<evidence type="ECO:0000256" key="1">
    <source>
        <dbReference type="SAM" id="Phobius"/>
    </source>
</evidence>
<name>A0ABV0N0R9_9TELE</name>
<comment type="caution">
    <text evidence="2">The sequence shown here is derived from an EMBL/GenBank/DDBJ whole genome shotgun (WGS) entry which is preliminary data.</text>
</comment>
<feature type="non-terminal residue" evidence="2">
    <location>
        <position position="1"/>
    </location>
</feature>
<gene>
    <name evidence="2" type="ORF">GOODEAATRI_012093</name>
</gene>
<reference evidence="2 3" key="1">
    <citation type="submission" date="2021-06" db="EMBL/GenBank/DDBJ databases">
        <authorList>
            <person name="Palmer J.M."/>
        </authorList>
    </citation>
    <scope>NUCLEOTIDE SEQUENCE [LARGE SCALE GENOMIC DNA]</scope>
    <source>
        <strain evidence="2 3">GA_2019</strain>
        <tissue evidence="2">Muscle</tissue>
    </source>
</reference>
<feature type="transmembrane region" description="Helical" evidence="1">
    <location>
        <begin position="6"/>
        <end position="22"/>
    </location>
</feature>
<accession>A0ABV0N0R9</accession>
<keyword evidence="3" id="KW-1185">Reference proteome</keyword>
<dbReference type="Proteomes" id="UP001476798">
    <property type="component" value="Unassembled WGS sequence"/>
</dbReference>
<protein>
    <submittedName>
        <fullName evidence="2">Uncharacterized protein</fullName>
    </submittedName>
</protein>
<dbReference type="EMBL" id="JAHRIO010020754">
    <property type="protein sequence ID" value="MEQ2164956.1"/>
    <property type="molecule type" value="Genomic_DNA"/>
</dbReference>
<sequence>GWIFISAFWALASYISLLLARWKKPHCWGRGMITMMIPRSTSPATAAEMMIHKGSR</sequence>
<proteinExistence type="predicted"/>
<evidence type="ECO:0000313" key="3">
    <source>
        <dbReference type="Proteomes" id="UP001476798"/>
    </source>
</evidence>
<organism evidence="2 3">
    <name type="scientific">Goodea atripinnis</name>
    <dbReference type="NCBI Taxonomy" id="208336"/>
    <lineage>
        <taxon>Eukaryota</taxon>
        <taxon>Metazoa</taxon>
        <taxon>Chordata</taxon>
        <taxon>Craniata</taxon>
        <taxon>Vertebrata</taxon>
        <taxon>Euteleostomi</taxon>
        <taxon>Actinopterygii</taxon>
        <taxon>Neopterygii</taxon>
        <taxon>Teleostei</taxon>
        <taxon>Neoteleostei</taxon>
        <taxon>Acanthomorphata</taxon>
        <taxon>Ovalentaria</taxon>
        <taxon>Atherinomorphae</taxon>
        <taxon>Cyprinodontiformes</taxon>
        <taxon>Goodeidae</taxon>
        <taxon>Goodea</taxon>
    </lineage>
</organism>
<evidence type="ECO:0000313" key="2">
    <source>
        <dbReference type="EMBL" id="MEQ2164956.1"/>
    </source>
</evidence>